<dbReference type="NCBIfam" id="NF041196">
    <property type="entry name" value="ScbR_bind_reg"/>
    <property type="match status" value="1"/>
</dbReference>
<protein>
    <submittedName>
        <fullName evidence="6">AcrR family transcriptional regulator</fullName>
    </submittedName>
</protein>
<dbReference type="Gene3D" id="1.10.357.10">
    <property type="entry name" value="Tetracycline Repressor, domain 2"/>
    <property type="match status" value="1"/>
</dbReference>
<dbReference type="PANTHER" id="PTHR30055:SF234">
    <property type="entry name" value="HTH-TYPE TRANSCRIPTIONAL REGULATOR BETI"/>
    <property type="match status" value="1"/>
</dbReference>
<dbReference type="InterPro" id="IPR023772">
    <property type="entry name" value="DNA-bd_HTH_TetR-type_CS"/>
</dbReference>
<evidence type="ECO:0000256" key="3">
    <source>
        <dbReference type="ARBA" id="ARBA00023163"/>
    </source>
</evidence>
<gene>
    <name evidence="6" type="ORF">FHR82_008872</name>
</gene>
<feature type="DNA-binding region" description="H-T-H motif" evidence="4">
    <location>
        <begin position="31"/>
        <end position="50"/>
    </location>
</feature>
<sequence>MARQERAERTRNAILDAAAAVFDEFGFNGASLSDILAKAGVTKGALYFHFSSKEDLAHALVSEQSIVGQSLPTEPPTGIQTAIDLCHDMANSLRSSVRVRAGIRLVIETGTFADPAPDAYADWIRTVRDYMVAAQERGDLKADLDPYVIARWVIASFTGIQISSQVLSGREDIHERVTEMWRIALPGLVPPRRVARFVPAGTAGYGAKDIA</sequence>
<dbReference type="InterPro" id="IPR054126">
    <property type="entry name" value="CprB_TetR_C"/>
</dbReference>
<keyword evidence="3" id="KW-0804">Transcription</keyword>
<evidence type="ECO:0000256" key="1">
    <source>
        <dbReference type="ARBA" id="ARBA00023015"/>
    </source>
</evidence>
<name>A0A7W7VK07_9PSEU</name>
<dbReference type="RefSeq" id="WP_184816574.1">
    <property type="nucleotide sequence ID" value="NZ_JACHJQ010000014.1"/>
</dbReference>
<dbReference type="Pfam" id="PF21935">
    <property type="entry name" value="TetR_C_45"/>
    <property type="match status" value="1"/>
</dbReference>
<dbReference type="PROSITE" id="PS50977">
    <property type="entry name" value="HTH_TETR_2"/>
    <property type="match status" value="1"/>
</dbReference>
<dbReference type="Pfam" id="PF00440">
    <property type="entry name" value="TetR_N"/>
    <property type="match status" value="1"/>
</dbReference>
<dbReference type="GO" id="GO:0000976">
    <property type="term" value="F:transcription cis-regulatory region binding"/>
    <property type="evidence" value="ECO:0007669"/>
    <property type="project" value="TreeGrafter"/>
</dbReference>
<comment type="caution">
    <text evidence="6">The sequence shown here is derived from an EMBL/GenBank/DDBJ whole genome shotgun (WGS) entry which is preliminary data.</text>
</comment>
<dbReference type="InterPro" id="IPR036271">
    <property type="entry name" value="Tet_transcr_reg_TetR-rel_C_sf"/>
</dbReference>
<dbReference type="InterPro" id="IPR050109">
    <property type="entry name" value="HTH-type_TetR-like_transc_reg"/>
</dbReference>
<keyword evidence="1" id="KW-0805">Transcription regulation</keyword>
<dbReference type="SUPFAM" id="SSF48498">
    <property type="entry name" value="Tetracyclin repressor-like, C-terminal domain"/>
    <property type="match status" value="1"/>
</dbReference>
<accession>A0A7W7VK07</accession>
<dbReference type="GO" id="GO:0045892">
    <property type="term" value="P:negative regulation of DNA-templated transcription"/>
    <property type="evidence" value="ECO:0007669"/>
    <property type="project" value="UniProtKB-ARBA"/>
</dbReference>
<dbReference type="Proteomes" id="UP000520767">
    <property type="component" value="Unassembled WGS sequence"/>
</dbReference>
<evidence type="ECO:0000313" key="7">
    <source>
        <dbReference type="Proteomes" id="UP000520767"/>
    </source>
</evidence>
<feature type="domain" description="HTH tetR-type" evidence="5">
    <location>
        <begin position="8"/>
        <end position="68"/>
    </location>
</feature>
<dbReference type="SUPFAM" id="SSF46689">
    <property type="entry name" value="Homeodomain-like"/>
    <property type="match status" value="1"/>
</dbReference>
<reference evidence="6 7" key="1">
    <citation type="submission" date="2020-08" db="EMBL/GenBank/DDBJ databases">
        <title>Genomic Encyclopedia of Type Strains, Phase III (KMG-III): the genomes of soil and plant-associated and newly described type strains.</title>
        <authorList>
            <person name="Whitman W."/>
        </authorList>
    </citation>
    <scope>NUCLEOTIDE SEQUENCE [LARGE SCALE GENOMIC DNA]</scope>
    <source>
        <strain evidence="6 7">CECT 8960</strain>
    </source>
</reference>
<keyword evidence="2 4" id="KW-0238">DNA-binding</keyword>
<evidence type="ECO:0000259" key="5">
    <source>
        <dbReference type="PROSITE" id="PS50977"/>
    </source>
</evidence>
<dbReference type="InterPro" id="IPR009057">
    <property type="entry name" value="Homeodomain-like_sf"/>
</dbReference>
<dbReference type="InterPro" id="IPR047923">
    <property type="entry name" value="ArpA-like"/>
</dbReference>
<dbReference type="PROSITE" id="PS01081">
    <property type="entry name" value="HTH_TETR_1"/>
    <property type="match status" value="1"/>
</dbReference>
<keyword evidence="7" id="KW-1185">Reference proteome</keyword>
<dbReference type="FunFam" id="1.10.10.60:FF:000141">
    <property type="entry name" value="TetR family transcriptional regulator"/>
    <property type="match status" value="1"/>
</dbReference>
<evidence type="ECO:0000256" key="2">
    <source>
        <dbReference type="ARBA" id="ARBA00023125"/>
    </source>
</evidence>
<evidence type="ECO:0000313" key="6">
    <source>
        <dbReference type="EMBL" id="MBB4912600.1"/>
    </source>
</evidence>
<dbReference type="PANTHER" id="PTHR30055">
    <property type="entry name" value="HTH-TYPE TRANSCRIPTIONAL REGULATOR RUTR"/>
    <property type="match status" value="1"/>
</dbReference>
<proteinExistence type="predicted"/>
<dbReference type="EMBL" id="JACHJQ010000014">
    <property type="protein sequence ID" value="MBB4912600.1"/>
    <property type="molecule type" value="Genomic_DNA"/>
</dbReference>
<dbReference type="InterPro" id="IPR001647">
    <property type="entry name" value="HTH_TetR"/>
</dbReference>
<dbReference type="GO" id="GO:0003700">
    <property type="term" value="F:DNA-binding transcription factor activity"/>
    <property type="evidence" value="ECO:0007669"/>
    <property type="project" value="TreeGrafter"/>
</dbReference>
<dbReference type="PRINTS" id="PR00455">
    <property type="entry name" value="HTHTETR"/>
</dbReference>
<evidence type="ECO:0000256" key="4">
    <source>
        <dbReference type="PROSITE-ProRule" id="PRU00335"/>
    </source>
</evidence>
<dbReference type="AlphaFoldDB" id="A0A7W7VK07"/>
<organism evidence="6 7">
    <name type="scientific">Actinophytocola algeriensis</name>
    <dbReference type="NCBI Taxonomy" id="1768010"/>
    <lineage>
        <taxon>Bacteria</taxon>
        <taxon>Bacillati</taxon>
        <taxon>Actinomycetota</taxon>
        <taxon>Actinomycetes</taxon>
        <taxon>Pseudonocardiales</taxon>
        <taxon>Pseudonocardiaceae</taxon>
    </lineage>
</organism>